<evidence type="ECO:0000256" key="2">
    <source>
        <dbReference type="ARBA" id="ARBA00022475"/>
    </source>
</evidence>
<sequence>MLHDFPFPFTDVLFGIPAVLAIVLYLAGVFKNNRHASRRQWPWIRTMFWFFGVLLSASAVIGPIAEASHGNFTVHMMGHLFLGMLGPLLLALAAPMTLLLRVLSVHHARQLCRLLKSRLSKFYTHPVTATFLNIGGLWLLYTTDLYMTMHHQLWLHVLVHIHVFVAGYLFTISLLYIDPVFHRFSYIYRTLVFIVALAGHGILSKYIYAYPPEGVPLDQARTGAMLMYYGGDAVDLVIIILLFKKWFQATRPRTRAVSVTA</sequence>
<evidence type="ECO:0000313" key="8">
    <source>
        <dbReference type="Proteomes" id="UP000190042"/>
    </source>
</evidence>
<feature type="transmembrane region" description="Helical" evidence="6">
    <location>
        <begin position="153"/>
        <end position="177"/>
    </location>
</feature>
<gene>
    <name evidence="7" type="ORF">SAMN04244570_2036</name>
</gene>
<evidence type="ECO:0000256" key="5">
    <source>
        <dbReference type="ARBA" id="ARBA00023136"/>
    </source>
</evidence>
<dbReference type="Proteomes" id="UP000190042">
    <property type="component" value="Unassembled WGS sequence"/>
</dbReference>
<keyword evidence="8" id="KW-1185">Reference proteome</keyword>
<dbReference type="AlphaFoldDB" id="A0A1T4Y8W7"/>
<comment type="subcellular location">
    <subcellularLocation>
        <location evidence="1">Cell membrane</location>
        <topology evidence="1">Multi-pass membrane protein</topology>
    </subcellularLocation>
</comment>
<feature type="transmembrane region" description="Helical" evidence="6">
    <location>
        <begin position="186"/>
        <end position="203"/>
    </location>
</feature>
<feature type="transmembrane region" description="Helical" evidence="6">
    <location>
        <begin position="42"/>
        <end position="65"/>
    </location>
</feature>
<evidence type="ECO:0000256" key="3">
    <source>
        <dbReference type="ARBA" id="ARBA00022692"/>
    </source>
</evidence>
<keyword evidence="2" id="KW-1003">Cell membrane</keyword>
<dbReference type="Pfam" id="PF09678">
    <property type="entry name" value="Caa3_CtaG"/>
    <property type="match status" value="1"/>
</dbReference>
<evidence type="ECO:0000313" key="7">
    <source>
        <dbReference type="EMBL" id="SKA98267.1"/>
    </source>
</evidence>
<feature type="transmembrane region" description="Helical" evidence="6">
    <location>
        <begin position="12"/>
        <end position="30"/>
    </location>
</feature>
<feature type="transmembrane region" description="Helical" evidence="6">
    <location>
        <begin position="122"/>
        <end position="141"/>
    </location>
</feature>
<protein>
    <submittedName>
        <fullName evidence="7">Putative membrane protein</fullName>
    </submittedName>
</protein>
<accession>A0A1T4Y8W7</accession>
<name>A0A1T4Y8W7_9BACL</name>
<keyword evidence="5 6" id="KW-0472">Membrane</keyword>
<reference evidence="8" key="1">
    <citation type="submission" date="2017-02" db="EMBL/GenBank/DDBJ databases">
        <authorList>
            <person name="Varghese N."/>
            <person name="Submissions S."/>
        </authorList>
    </citation>
    <scope>NUCLEOTIDE SEQUENCE [LARGE SCALE GENOMIC DNA]</scope>
    <source>
        <strain evidence="8">DSM 23966</strain>
    </source>
</reference>
<feature type="transmembrane region" description="Helical" evidence="6">
    <location>
        <begin position="77"/>
        <end position="102"/>
    </location>
</feature>
<keyword evidence="3 6" id="KW-0812">Transmembrane</keyword>
<evidence type="ECO:0000256" key="4">
    <source>
        <dbReference type="ARBA" id="ARBA00022989"/>
    </source>
</evidence>
<evidence type="ECO:0000256" key="6">
    <source>
        <dbReference type="SAM" id="Phobius"/>
    </source>
</evidence>
<organism evidence="7 8">
    <name type="scientific">Sporosarcina newyorkensis</name>
    <dbReference type="NCBI Taxonomy" id="759851"/>
    <lineage>
        <taxon>Bacteria</taxon>
        <taxon>Bacillati</taxon>
        <taxon>Bacillota</taxon>
        <taxon>Bacilli</taxon>
        <taxon>Bacillales</taxon>
        <taxon>Caryophanaceae</taxon>
        <taxon>Sporosarcina</taxon>
    </lineage>
</organism>
<evidence type="ECO:0000256" key="1">
    <source>
        <dbReference type="ARBA" id="ARBA00004651"/>
    </source>
</evidence>
<dbReference type="InterPro" id="IPR019108">
    <property type="entry name" value="Caa3_assmbl_CtaG-rel"/>
</dbReference>
<keyword evidence="4 6" id="KW-1133">Transmembrane helix</keyword>
<proteinExistence type="predicted"/>
<feature type="transmembrane region" description="Helical" evidence="6">
    <location>
        <begin position="223"/>
        <end position="243"/>
    </location>
</feature>
<dbReference type="EMBL" id="FUYJ01000003">
    <property type="protein sequence ID" value="SKA98267.1"/>
    <property type="molecule type" value="Genomic_DNA"/>
</dbReference>
<dbReference type="GO" id="GO:0005886">
    <property type="term" value="C:plasma membrane"/>
    <property type="evidence" value="ECO:0007669"/>
    <property type="project" value="UniProtKB-SubCell"/>
</dbReference>